<dbReference type="NCBIfam" id="TIGR01127">
    <property type="entry name" value="ilvA_1Cterm"/>
    <property type="match status" value="1"/>
</dbReference>
<dbReference type="GO" id="GO:0009097">
    <property type="term" value="P:isoleucine biosynthetic process"/>
    <property type="evidence" value="ECO:0007669"/>
    <property type="project" value="UniProtKB-KW"/>
</dbReference>
<dbReference type="PROSITE" id="PS00165">
    <property type="entry name" value="DEHYDRATASE_SER_THR"/>
    <property type="match status" value="1"/>
</dbReference>
<reference evidence="9" key="2">
    <citation type="submission" date="2023-12" db="EMBL/GenBank/DDBJ databases">
        <authorList>
            <person name="Sun Q."/>
            <person name="Inoue M."/>
        </authorList>
    </citation>
    <scope>NUCLEOTIDE SEQUENCE</scope>
    <source>
        <strain evidence="9">JCM 14265</strain>
    </source>
</reference>
<evidence type="ECO:0000256" key="6">
    <source>
        <dbReference type="ARBA" id="ARBA00022898"/>
    </source>
</evidence>
<dbReference type="InterPro" id="IPR001926">
    <property type="entry name" value="TrpB-like_PALP"/>
</dbReference>
<dbReference type="EMBL" id="BAAADQ010000013">
    <property type="protein sequence ID" value="GAA0548112.1"/>
    <property type="molecule type" value="Genomic_DNA"/>
</dbReference>
<keyword evidence="7 10" id="KW-0456">Lyase</keyword>
<dbReference type="Gene3D" id="3.30.70.260">
    <property type="match status" value="1"/>
</dbReference>
<comment type="caution">
    <text evidence="9">The sequence shown here is derived from an EMBL/GenBank/DDBJ whole genome shotgun (WGS) entry which is preliminary data.</text>
</comment>
<dbReference type="Proteomes" id="UP001501425">
    <property type="component" value="Unassembled WGS sequence"/>
</dbReference>
<evidence type="ECO:0000313" key="10">
    <source>
        <dbReference type="EMBL" id="MEZ3167037.1"/>
    </source>
</evidence>
<evidence type="ECO:0000256" key="7">
    <source>
        <dbReference type="ARBA" id="ARBA00023239"/>
    </source>
</evidence>
<keyword evidence="6" id="KW-0663">Pyridoxal phosphate</keyword>
<dbReference type="FunFam" id="3.40.50.1100:FF:000007">
    <property type="entry name" value="L-threonine dehydratase catabolic TdcB"/>
    <property type="match status" value="1"/>
</dbReference>
<keyword evidence="12" id="KW-1185">Reference proteome</keyword>
<dbReference type="GO" id="GO:0004794">
    <property type="term" value="F:threonine deaminase activity"/>
    <property type="evidence" value="ECO:0007669"/>
    <property type="project" value="UniProtKB-EC"/>
</dbReference>
<keyword evidence="5" id="KW-0028">Amino-acid biosynthesis</keyword>
<evidence type="ECO:0000256" key="2">
    <source>
        <dbReference type="ARBA" id="ARBA00004810"/>
    </source>
</evidence>
<dbReference type="FunFam" id="3.40.50.1100:FF:000005">
    <property type="entry name" value="Threonine dehydratase catabolic"/>
    <property type="match status" value="1"/>
</dbReference>
<dbReference type="GO" id="GO:0006567">
    <property type="term" value="P:L-threonine catabolic process"/>
    <property type="evidence" value="ECO:0007669"/>
    <property type="project" value="InterPro"/>
</dbReference>
<evidence type="ECO:0000256" key="3">
    <source>
        <dbReference type="ARBA" id="ARBA00010869"/>
    </source>
</evidence>
<dbReference type="SUPFAM" id="SSF53686">
    <property type="entry name" value="Tryptophan synthase beta subunit-like PLP-dependent enzymes"/>
    <property type="match status" value="1"/>
</dbReference>
<dbReference type="Gene3D" id="3.40.50.1100">
    <property type="match status" value="2"/>
</dbReference>
<dbReference type="EMBL" id="JBEDNW010000003">
    <property type="protein sequence ID" value="MEZ3167037.1"/>
    <property type="molecule type" value="Genomic_DNA"/>
</dbReference>
<comment type="cofactor">
    <cofactor evidence="1">
        <name>pyridoxal 5'-phosphate</name>
        <dbReference type="ChEBI" id="CHEBI:597326"/>
    </cofactor>
</comment>
<evidence type="ECO:0000313" key="12">
    <source>
        <dbReference type="Proteomes" id="UP001567571"/>
    </source>
</evidence>
<dbReference type="InterPro" id="IPR045865">
    <property type="entry name" value="ACT-like_dom_sf"/>
</dbReference>
<dbReference type="SUPFAM" id="SSF55021">
    <property type="entry name" value="ACT-like"/>
    <property type="match status" value="1"/>
</dbReference>
<dbReference type="GO" id="GO:0030170">
    <property type="term" value="F:pyridoxal phosphate binding"/>
    <property type="evidence" value="ECO:0007669"/>
    <property type="project" value="InterPro"/>
</dbReference>
<sequence length="403" mass="42891">MLSLSDIREARERVAGVARHTPLERSRSFSEMSGADLHLKLENFQRTGAFKIRGAMNRIQTLSEAEREAGVVTASAGNHAQGVALAASRAGVDATVVMPKFAPVSKVKATRGYGASVRLEGVDYDEAQAYAHQLEREEGRTYVHAFDDPVVMAGQGTLGLEIVDDCPELDTVVVPIGGGGLISGVAVAIKEQLPDVRVVGVQAEGAASAAQSLEAGEVTEIDSVDTIADGIATRSVGERTLEVMAEYVDEVVTVDDREIALALTLLLERSKTLVEGAGAVALAAVLSEAFEYEDDETIVAALCGGNIDLNRLGTVVRRGLVQMGRYLKITIDLKDRPGELERVSSIVARTGANVYAVHHDRTSRDVAVNAAELELELETDDAEHAADIVDALEAEGYEVEIQS</sequence>
<organism evidence="9 11">
    <name type="scientific">Halorubrum ejinorense</name>
    <dbReference type="NCBI Taxonomy" id="425309"/>
    <lineage>
        <taxon>Archaea</taxon>
        <taxon>Methanobacteriati</taxon>
        <taxon>Methanobacteriota</taxon>
        <taxon>Stenosarchaea group</taxon>
        <taxon>Halobacteria</taxon>
        <taxon>Halobacteriales</taxon>
        <taxon>Haloferacaceae</taxon>
        <taxon>Halorubrum</taxon>
    </lineage>
</organism>
<dbReference type="RefSeq" id="WP_343779327.1">
    <property type="nucleotide sequence ID" value="NZ_BAAADQ010000013.1"/>
</dbReference>
<dbReference type="CDD" id="cd01562">
    <property type="entry name" value="Thr-dehyd"/>
    <property type="match status" value="1"/>
</dbReference>
<evidence type="ECO:0000313" key="11">
    <source>
        <dbReference type="Proteomes" id="UP001501425"/>
    </source>
</evidence>
<dbReference type="Pfam" id="PF00291">
    <property type="entry name" value="PALP"/>
    <property type="match status" value="1"/>
</dbReference>
<keyword evidence="5" id="KW-0412">Isoleucine biosynthesis</keyword>
<dbReference type="InterPro" id="IPR002912">
    <property type="entry name" value="ACT_dom"/>
</dbReference>
<evidence type="ECO:0000256" key="1">
    <source>
        <dbReference type="ARBA" id="ARBA00001933"/>
    </source>
</evidence>
<evidence type="ECO:0000256" key="5">
    <source>
        <dbReference type="ARBA" id="ARBA00022624"/>
    </source>
</evidence>
<keyword evidence="5" id="KW-0100">Branched-chain amino acid biosynthesis</keyword>
<dbReference type="InterPro" id="IPR036052">
    <property type="entry name" value="TrpB-like_PALP_sf"/>
</dbReference>
<dbReference type="AlphaFoldDB" id="A0AAV3SUG8"/>
<comment type="pathway">
    <text evidence="2">Amino-acid biosynthesis; L-isoleucine biosynthesis; 2-oxobutanoate from L-threonine: step 1/1.</text>
</comment>
<reference evidence="10 12" key="3">
    <citation type="submission" date="2024-06" db="EMBL/GenBank/DDBJ databases">
        <title>Halorubrum miltondacostae sp. nov., a potential PHA producer isolated from an inland solar saltern in Rio Maior, Portugal.</title>
        <authorList>
            <person name="Albuquerque L."/>
            <person name="Viver T."/>
            <person name="Barroso C."/>
            <person name="Claudino R."/>
            <person name="Galvan M."/>
            <person name="Simoes G."/>
            <person name="Lobo Da Cunha A."/>
            <person name="Egas C."/>
        </authorList>
    </citation>
    <scope>NUCLEOTIDE SEQUENCE [LARGE SCALE GENOMIC DNA]</scope>
    <source>
        <strain evidence="10 12">DSM 18646</strain>
    </source>
</reference>
<dbReference type="PANTHER" id="PTHR48078">
    <property type="entry name" value="THREONINE DEHYDRATASE, MITOCHONDRIAL-RELATED"/>
    <property type="match status" value="1"/>
</dbReference>
<proteinExistence type="inferred from homology"/>
<gene>
    <name evidence="9" type="primary">ilvA_2</name>
    <name evidence="10" type="synonym">ilvA</name>
    <name evidence="10" type="ORF">ABNG02_06840</name>
    <name evidence="9" type="ORF">GCM10008994_23780</name>
</gene>
<feature type="domain" description="ACT" evidence="8">
    <location>
        <begin position="328"/>
        <end position="403"/>
    </location>
</feature>
<evidence type="ECO:0000256" key="4">
    <source>
        <dbReference type="ARBA" id="ARBA00012096"/>
    </source>
</evidence>
<accession>A0AAV3SUG8</accession>
<dbReference type="InterPro" id="IPR005789">
    <property type="entry name" value="Thr_deHydtase_catblc"/>
</dbReference>
<reference evidence="9" key="1">
    <citation type="journal article" date="2014" name="Int. J. Syst. Evol. Microbiol.">
        <title>Complete genome sequence of Corynebacterium casei LMG S-19264T (=DSM 44701T), isolated from a smear-ripened cheese.</title>
        <authorList>
            <consortium name="US DOE Joint Genome Institute (JGI-PGF)"/>
            <person name="Walter F."/>
            <person name="Albersmeier A."/>
            <person name="Kalinowski J."/>
            <person name="Ruckert C."/>
        </authorList>
    </citation>
    <scope>NUCLEOTIDE SEQUENCE</scope>
    <source>
        <strain evidence="9">JCM 14265</strain>
    </source>
</reference>
<dbReference type="EC" id="4.3.1.19" evidence="4"/>
<dbReference type="PANTHER" id="PTHR48078:SF6">
    <property type="entry name" value="L-THREONINE DEHYDRATASE CATABOLIC TDCB"/>
    <property type="match status" value="1"/>
</dbReference>
<dbReference type="InterPro" id="IPR044561">
    <property type="entry name" value="ACT_ThrD-II-like"/>
</dbReference>
<dbReference type="PROSITE" id="PS51671">
    <property type="entry name" value="ACT"/>
    <property type="match status" value="1"/>
</dbReference>
<dbReference type="InterPro" id="IPR000634">
    <property type="entry name" value="Ser/Thr_deHydtase_PyrdxlP-BS"/>
</dbReference>
<dbReference type="CDD" id="cd04886">
    <property type="entry name" value="ACT_ThrD-II-like"/>
    <property type="match status" value="1"/>
</dbReference>
<evidence type="ECO:0000259" key="8">
    <source>
        <dbReference type="PROSITE" id="PS51671"/>
    </source>
</evidence>
<dbReference type="Proteomes" id="UP001567571">
    <property type="component" value="Unassembled WGS sequence"/>
</dbReference>
<dbReference type="GO" id="GO:0006565">
    <property type="term" value="P:L-serine catabolic process"/>
    <property type="evidence" value="ECO:0007669"/>
    <property type="project" value="TreeGrafter"/>
</dbReference>
<name>A0AAV3SUG8_9EURY</name>
<dbReference type="GO" id="GO:0003941">
    <property type="term" value="F:L-serine ammonia-lyase activity"/>
    <property type="evidence" value="ECO:0007669"/>
    <property type="project" value="TreeGrafter"/>
</dbReference>
<protein>
    <recommendedName>
        <fullName evidence="4">threonine ammonia-lyase</fullName>
        <ecNumber evidence="4">4.3.1.19</ecNumber>
    </recommendedName>
</protein>
<comment type="similarity">
    <text evidence="3">Belongs to the serine/threonine dehydratase family.</text>
</comment>
<evidence type="ECO:0000313" key="9">
    <source>
        <dbReference type="EMBL" id="GAA0548112.1"/>
    </source>
</evidence>
<dbReference type="InterPro" id="IPR050147">
    <property type="entry name" value="Ser/Thr_Dehydratase"/>
</dbReference>